<dbReference type="EMBL" id="CP107567">
    <property type="protein sequence ID" value="UYQ60636.1"/>
    <property type="molecule type" value="Genomic_DNA"/>
</dbReference>
<keyword evidence="2" id="KW-1185">Reference proteome</keyword>
<evidence type="ECO:0000313" key="2">
    <source>
        <dbReference type="Proteomes" id="UP001163878"/>
    </source>
</evidence>
<name>A0ABY6I1C8_STRPE</name>
<sequence length="280" mass="30252">MSSVNTTSVRTPGLDHLLRRTLEQTLIPSPNVVELAPGKAAGFVNRVAPAQDDVAELFHLNSRLSRHRPDDRLTEAEQEGVRGWYFTTCGRHRPEDFTGPSNQVRRPHSELPCGLGELCAPFGAGGRLATLLYSCDLMVVAADALCRQQPGEDALWVERRLDGPAALAPVMADLPAADALRESEAAVVVTGVPWRSMLARGPRGYRRMLMDAGVLTDVVCGLARQSGYAPLPVTDFYDDELDTLLHCDGLERSALAVVALRPAAPEEEHRAARPDTGGSA</sequence>
<protein>
    <recommendedName>
        <fullName evidence="3">Nitroreductase domain-containing protein</fullName>
    </recommendedName>
</protein>
<accession>A0ABY6I1C8</accession>
<dbReference type="RefSeq" id="WP_264241842.1">
    <property type="nucleotide sequence ID" value="NZ_CP107567.1"/>
</dbReference>
<dbReference type="SUPFAM" id="SSF55469">
    <property type="entry name" value="FMN-dependent nitroreductase-like"/>
    <property type="match status" value="1"/>
</dbReference>
<evidence type="ECO:0008006" key="3">
    <source>
        <dbReference type="Google" id="ProtNLM"/>
    </source>
</evidence>
<proteinExistence type="predicted"/>
<dbReference type="InterPro" id="IPR000415">
    <property type="entry name" value="Nitroreductase-like"/>
</dbReference>
<evidence type="ECO:0000313" key="1">
    <source>
        <dbReference type="EMBL" id="UYQ60636.1"/>
    </source>
</evidence>
<organism evidence="1 2">
    <name type="scientific">Streptomyces peucetius</name>
    <dbReference type="NCBI Taxonomy" id="1950"/>
    <lineage>
        <taxon>Bacteria</taxon>
        <taxon>Bacillati</taxon>
        <taxon>Actinomycetota</taxon>
        <taxon>Actinomycetes</taxon>
        <taxon>Kitasatosporales</taxon>
        <taxon>Streptomycetaceae</taxon>
        <taxon>Streptomyces</taxon>
    </lineage>
</organism>
<dbReference type="Proteomes" id="UP001163878">
    <property type="component" value="Chromosome"/>
</dbReference>
<dbReference type="Gene3D" id="3.40.109.10">
    <property type="entry name" value="NADH Oxidase"/>
    <property type="match status" value="1"/>
</dbReference>
<gene>
    <name evidence="1" type="ORF">OGH68_03555</name>
</gene>
<reference evidence="1" key="1">
    <citation type="submission" date="2022-10" db="EMBL/GenBank/DDBJ databases">
        <title>Cytochrome P450 Catalyzes Benzene Ring Formation in the Biosynthesis of Trialkyl-Substituted Aromatic Polyketides.</title>
        <authorList>
            <person name="Zhao E."/>
            <person name="Ge H."/>
        </authorList>
    </citation>
    <scope>NUCLEOTIDE SEQUENCE</scope>
    <source>
        <strain evidence="1">NA0869</strain>
    </source>
</reference>